<reference evidence="2" key="1">
    <citation type="submission" date="2015-04" db="EMBL/GenBank/DDBJ databases">
        <title>Genomic Architecture Underlying Sex-Determination in the yeast Leucosporidium scottii: New Insights into the Evolution of Mating Systems in basidiomycetes.</title>
        <authorList>
            <person name="Maia T.M."/>
            <person name="Lopes S."/>
            <person name="Almeida J.M.G.C.F."/>
            <person name="Rosa L.H."/>
            <person name="Sampaio J.P."/>
            <person name="Goncalves P."/>
            <person name="Coelho M.A."/>
        </authorList>
    </citation>
    <scope>NUCLEOTIDE SEQUENCE</scope>
    <source>
        <strain evidence="2">CBS 9467</strain>
    </source>
</reference>
<gene>
    <name evidence="2" type="primary">HD1</name>
</gene>
<dbReference type="GO" id="GO:0003677">
    <property type="term" value="F:DNA binding"/>
    <property type="evidence" value="ECO:0007669"/>
    <property type="project" value="UniProtKB-KW"/>
</dbReference>
<evidence type="ECO:0000313" key="2">
    <source>
        <dbReference type="EMBL" id="ALG04391.1"/>
    </source>
</evidence>
<organism evidence="2">
    <name type="scientific">Leucosporidium yakuticum</name>
    <dbReference type="NCBI Taxonomy" id="231218"/>
    <lineage>
        <taxon>Eukaryota</taxon>
        <taxon>Fungi</taxon>
        <taxon>Dikarya</taxon>
        <taxon>Basidiomycota</taxon>
        <taxon>Pucciniomycotina</taxon>
        <taxon>Microbotryomycetes</taxon>
        <taxon>Leucosporidiales</taxon>
        <taxon>Leucosporidium</taxon>
    </lineage>
</organism>
<feature type="non-terminal residue" evidence="2">
    <location>
        <position position="192"/>
    </location>
</feature>
<keyword evidence="2" id="KW-0238">DNA-binding</keyword>
<proteinExistence type="predicted"/>
<dbReference type="EMBL" id="KR229949">
    <property type="protein sequence ID" value="ALG04391.1"/>
    <property type="molecule type" value="Genomic_DNA"/>
</dbReference>
<accession>A0A0N9HKD2</accession>
<keyword evidence="2" id="KW-0371">Homeobox</keyword>
<feature type="region of interest" description="Disordered" evidence="1">
    <location>
        <begin position="1"/>
        <end position="22"/>
    </location>
</feature>
<dbReference type="AlphaFoldDB" id="A0A0N9HKD2"/>
<evidence type="ECO:0000256" key="1">
    <source>
        <dbReference type="SAM" id="MobiDB-lite"/>
    </source>
</evidence>
<sequence length="192" mass="21081">MPRFPSSHARTRTQPSSSPILSHSALVQPRKRLCSPLHYYNHPKPSPVPMDALIRAELVATERAFLEALEGKLSLSFADHWEGVIERAGKALDANMLTSETICLYPTVAQRISIVATRLSDLECAVATTAEHSVEEVQAVLAKGLVALAEPVTTVRRPPPASPSSAANDHLAPYRRWFLDHFAHPYLTSADK</sequence>
<name>A0A0N9HKD2_9BASI</name>
<feature type="compositionally biased region" description="Polar residues" evidence="1">
    <location>
        <begin position="12"/>
        <end position="21"/>
    </location>
</feature>
<protein>
    <submittedName>
        <fullName evidence="2">Homeodomain transcription factor HD1</fullName>
    </submittedName>
</protein>